<dbReference type="PANTHER" id="PTHR46532">
    <property type="entry name" value="MALE FERTILITY FACTOR KL5"/>
    <property type="match status" value="1"/>
</dbReference>
<evidence type="ECO:0000313" key="3">
    <source>
        <dbReference type="EMBL" id="CAK8677029.1"/>
    </source>
</evidence>
<accession>A0ABP0FEY9</accession>
<protein>
    <recommendedName>
        <fullName evidence="2">Dynein heavy chain tail domain-containing protein</fullName>
    </recommendedName>
</protein>
<organism evidence="3 4">
    <name type="scientific">Clavelina lepadiformis</name>
    <name type="common">Light-bulb sea squirt</name>
    <name type="synonym">Ascidia lepadiformis</name>
    <dbReference type="NCBI Taxonomy" id="159417"/>
    <lineage>
        <taxon>Eukaryota</taxon>
        <taxon>Metazoa</taxon>
        <taxon>Chordata</taxon>
        <taxon>Tunicata</taxon>
        <taxon>Ascidiacea</taxon>
        <taxon>Aplousobranchia</taxon>
        <taxon>Clavelinidae</taxon>
        <taxon>Clavelina</taxon>
    </lineage>
</organism>
<dbReference type="Pfam" id="PF08385">
    <property type="entry name" value="DHC_N1"/>
    <property type="match status" value="1"/>
</dbReference>
<sequence>MNNATIGRTNNIQEAGHHRFNAIVNRYHQSIFKIIEEFQSEHHRVSQELFRLEFGASTPLRRSRMTRQKETRIGNLFSQQEDFPQEVFLRRIARNLKIGPTAELTEELDEMVKDDIETLHEKFKRQHAGSKEELLTRKRDLPPVAGSIIWVRQIEKQLSAYMRRVEDVLGKGWENHVEGQKLKQDGDSFRSKVDTKSIFEDWAQKVQQRNIAVSGRIYAIDYVRVGRISKGTSEIQKLLRPKVNFQPEVITLAKEVRNLKWLGFRVPLAIVNKAHQANQLYPFAISLMESVRTYESVLRKIESHPNIIPLIAQLKKDLHGTFMEGVQLVWESYKLDPYVQKFAEQVYNFGEKVDDLLEIDAIITAEVQSLDSCQYGFHSFSEILARIQKCVDDLNLRSYSNLSFWVKRLDQRVEKKLSARLEAGLLSWNGILVGKVNDRKEDGEQLNFTEERVDSTATPKDHQMQEDLVIKQLVYEMRVKNQVIYAFPNVNLIMKVMLSRLIVGNWNVLSLTGMEQGLLEVAKPCRLDIIGISSTKCHGSGTVQLVNEWKLLYFGINPTGLPMKAPNLTSQYVKHVDELEVALQRVTSN</sequence>
<reference evidence="3 4" key="1">
    <citation type="submission" date="2024-02" db="EMBL/GenBank/DDBJ databases">
        <authorList>
            <person name="Daric V."/>
            <person name="Darras S."/>
        </authorList>
    </citation>
    <scope>NUCLEOTIDE SEQUENCE [LARGE SCALE GENOMIC DNA]</scope>
</reference>
<dbReference type="PANTHER" id="PTHR46532:SF4">
    <property type="entry name" value="AAA+ ATPASE DOMAIN-CONTAINING PROTEIN"/>
    <property type="match status" value="1"/>
</dbReference>
<evidence type="ECO:0000259" key="2">
    <source>
        <dbReference type="Pfam" id="PF08385"/>
    </source>
</evidence>
<keyword evidence="4" id="KW-1185">Reference proteome</keyword>
<comment type="caution">
    <text evidence="3">The sequence shown here is derived from an EMBL/GenBank/DDBJ whole genome shotgun (WGS) entry which is preliminary data.</text>
</comment>
<feature type="domain" description="Dynein heavy chain tail" evidence="2">
    <location>
        <begin position="103"/>
        <end position="338"/>
    </location>
</feature>
<dbReference type="InterPro" id="IPR013594">
    <property type="entry name" value="Dynein_heavy_tail"/>
</dbReference>
<gene>
    <name evidence="3" type="ORF">CVLEPA_LOCUS6431</name>
</gene>
<evidence type="ECO:0000256" key="1">
    <source>
        <dbReference type="ARBA" id="ARBA00008887"/>
    </source>
</evidence>
<name>A0ABP0FEY9_CLALP</name>
<dbReference type="InterPro" id="IPR026983">
    <property type="entry name" value="DHC"/>
</dbReference>
<dbReference type="EMBL" id="CAWYQH010000035">
    <property type="protein sequence ID" value="CAK8677029.1"/>
    <property type="molecule type" value="Genomic_DNA"/>
</dbReference>
<evidence type="ECO:0000313" key="4">
    <source>
        <dbReference type="Proteomes" id="UP001642483"/>
    </source>
</evidence>
<proteinExistence type="inferred from homology"/>
<dbReference type="Proteomes" id="UP001642483">
    <property type="component" value="Unassembled WGS sequence"/>
</dbReference>
<comment type="similarity">
    <text evidence="1">Belongs to the dynein heavy chain family.</text>
</comment>